<dbReference type="Gene3D" id="3.40.50.300">
    <property type="entry name" value="P-loop containing nucleotide triphosphate hydrolases"/>
    <property type="match status" value="1"/>
</dbReference>
<name>A0A511RM40_9DEIN</name>
<dbReference type="AlphaFoldDB" id="A0A511RM40"/>
<evidence type="ECO:0000256" key="1">
    <source>
        <dbReference type="ARBA" id="ARBA00004496"/>
    </source>
</evidence>
<dbReference type="GO" id="GO:0002949">
    <property type="term" value="P:tRNA threonylcarbamoyladenosine modification"/>
    <property type="evidence" value="ECO:0007669"/>
    <property type="project" value="InterPro"/>
</dbReference>
<comment type="subcellular location">
    <subcellularLocation>
        <location evidence="1">Cytoplasm</location>
    </subcellularLocation>
</comment>
<dbReference type="GO" id="GO:0046872">
    <property type="term" value="F:metal ion binding"/>
    <property type="evidence" value="ECO:0007669"/>
    <property type="project" value="UniProtKB-KW"/>
</dbReference>
<evidence type="ECO:0000256" key="6">
    <source>
        <dbReference type="ARBA" id="ARBA00022723"/>
    </source>
</evidence>
<gene>
    <name evidence="11" type="ORF">ODE01S_21620</name>
</gene>
<dbReference type="GO" id="GO:0005737">
    <property type="term" value="C:cytoplasm"/>
    <property type="evidence" value="ECO:0007669"/>
    <property type="project" value="UniProtKB-SubCell"/>
</dbReference>
<protein>
    <recommendedName>
        <fullName evidence="3">tRNA threonylcarbamoyladenosine biosynthesis protein TsaE</fullName>
    </recommendedName>
    <alternativeName>
        <fullName evidence="10">t(6)A37 threonylcarbamoyladenosine biosynthesis protein TsaE</fullName>
    </alternativeName>
</protein>
<dbReference type="SUPFAM" id="SSF52540">
    <property type="entry name" value="P-loop containing nucleoside triphosphate hydrolases"/>
    <property type="match status" value="1"/>
</dbReference>
<comment type="similarity">
    <text evidence="2">Belongs to the TsaE family.</text>
</comment>
<evidence type="ECO:0000313" key="11">
    <source>
        <dbReference type="EMBL" id="GEM90728.1"/>
    </source>
</evidence>
<dbReference type="Proteomes" id="UP000321827">
    <property type="component" value="Unassembled WGS sequence"/>
</dbReference>
<dbReference type="OrthoDB" id="9815896at2"/>
<sequence>MIRLHDEDATARLARALARRLPPGAVVLLSGPMGAGKTTLVRHLAQALGFRGRVTSPTYTLMHTYPTPAGTLLHVDVYRLPDPRQLWDLGLEDAMAGTRLTLIEWGRPQDFDADVLVELEPDGEARRARLEALRPELEPRLADIAREAGPDGAPD</sequence>
<reference evidence="11 12" key="1">
    <citation type="submission" date="2019-07" db="EMBL/GenBank/DDBJ databases">
        <title>Whole genome shotgun sequence of Oceanithermus desulfurans NBRC 100063.</title>
        <authorList>
            <person name="Hosoyama A."/>
            <person name="Uohara A."/>
            <person name="Ohji S."/>
            <person name="Ichikawa N."/>
        </authorList>
    </citation>
    <scope>NUCLEOTIDE SEQUENCE [LARGE SCALE GENOMIC DNA]</scope>
    <source>
        <strain evidence="11 12">NBRC 100063</strain>
    </source>
</reference>
<keyword evidence="5" id="KW-0819">tRNA processing</keyword>
<evidence type="ECO:0000256" key="10">
    <source>
        <dbReference type="ARBA" id="ARBA00032441"/>
    </source>
</evidence>
<dbReference type="GO" id="GO:0005524">
    <property type="term" value="F:ATP binding"/>
    <property type="evidence" value="ECO:0007669"/>
    <property type="project" value="UniProtKB-KW"/>
</dbReference>
<dbReference type="InterPro" id="IPR027417">
    <property type="entry name" value="P-loop_NTPase"/>
</dbReference>
<dbReference type="EMBL" id="BJXN01000020">
    <property type="protein sequence ID" value="GEM90728.1"/>
    <property type="molecule type" value="Genomic_DNA"/>
</dbReference>
<accession>A0A511RM40</accession>
<evidence type="ECO:0000256" key="4">
    <source>
        <dbReference type="ARBA" id="ARBA00022490"/>
    </source>
</evidence>
<keyword evidence="6" id="KW-0479">Metal-binding</keyword>
<evidence type="ECO:0000256" key="5">
    <source>
        <dbReference type="ARBA" id="ARBA00022694"/>
    </source>
</evidence>
<keyword evidence="4" id="KW-0963">Cytoplasm</keyword>
<dbReference type="RefSeq" id="WP_147148728.1">
    <property type="nucleotide sequence ID" value="NZ_BJXN01000020.1"/>
</dbReference>
<dbReference type="PANTHER" id="PTHR33540:SF2">
    <property type="entry name" value="TRNA THREONYLCARBAMOYLADENOSINE BIOSYNTHESIS PROTEIN TSAE"/>
    <property type="match status" value="1"/>
</dbReference>
<comment type="caution">
    <text evidence="11">The sequence shown here is derived from an EMBL/GenBank/DDBJ whole genome shotgun (WGS) entry which is preliminary data.</text>
</comment>
<dbReference type="PANTHER" id="PTHR33540">
    <property type="entry name" value="TRNA THREONYLCARBAMOYLADENOSINE BIOSYNTHESIS PROTEIN TSAE"/>
    <property type="match status" value="1"/>
</dbReference>
<dbReference type="InterPro" id="IPR003442">
    <property type="entry name" value="T6A_TsaE"/>
</dbReference>
<evidence type="ECO:0000256" key="3">
    <source>
        <dbReference type="ARBA" id="ARBA00019010"/>
    </source>
</evidence>
<evidence type="ECO:0000256" key="7">
    <source>
        <dbReference type="ARBA" id="ARBA00022741"/>
    </source>
</evidence>
<keyword evidence="7" id="KW-0547">Nucleotide-binding</keyword>
<dbReference type="NCBIfam" id="TIGR00150">
    <property type="entry name" value="T6A_YjeE"/>
    <property type="match status" value="1"/>
</dbReference>
<proteinExistence type="inferred from homology"/>
<keyword evidence="8" id="KW-0067">ATP-binding</keyword>
<evidence type="ECO:0000313" key="12">
    <source>
        <dbReference type="Proteomes" id="UP000321827"/>
    </source>
</evidence>
<evidence type="ECO:0000256" key="2">
    <source>
        <dbReference type="ARBA" id="ARBA00007599"/>
    </source>
</evidence>
<evidence type="ECO:0000256" key="8">
    <source>
        <dbReference type="ARBA" id="ARBA00022840"/>
    </source>
</evidence>
<evidence type="ECO:0000256" key="9">
    <source>
        <dbReference type="ARBA" id="ARBA00022842"/>
    </source>
</evidence>
<keyword evidence="9" id="KW-0460">Magnesium</keyword>
<dbReference type="Pfam" id="PF02367">
    <property type="entry name" value="TsaE"/>
    <property type="match status" value="1"/>
</dbReference>
<organism evidence="11 12">
    <name type="scientific">Oceanithermus desulfurans NBRC 100063</name>
    <dbReference type="NCBI Taxonomy" id="1227550"/>
    <lineage>
        <taxon>Bacteria</taxon>
        <taxon>Thermotogati</taxon>
        <taxon>Deinococcota</taxon>
        <taxon>Deinococci</taxon>
        <taxon>Thermales</taxon>
        <taxon>Thermaceae</taxon>
        <taxon>Oceanithermus</taxon>
    </lineage>
</organism>
<dbReference type="CDD" id="cd02019">
    <property type="entry name" value="NK"/>
    <property type="match status" value="1"/>
</dbReference>